<accession>A0AAU9TZ10</accession>
<proteinExistence type="predicted"/>
<dbReference type="Proteomes" id="UP001153954">
    <property type="component" value="Unassembled WGS sequence"/>
</dbReference>
<comment type="caution">
    <text evidence="1">The sequence shown here is derived from an EMBL/GenBank/DDBJ whole genome shotgun (WGS) entry which is preliminary data.</text>
</comment>
<evidence type="ECO:0008006" key="3">
    <source>
        <dbReference type="Google" id="ProtNLM"/>
    </source>
</evidence>
<sequence>MGKTIHSGERNMILKVMEFFEREKKNKMYIIPIDNVIKRTCEATGVSKRTIMRIKNEFKKLKESSALGIQIPEASTSATSHTTLVPRLTTPRKKRCPSNKINVDSFTICAIRNIISNFYVLKKEVPTLKKILATAKLELKFQGQKETLRKLIINKLGYKFKKCRKSREFLIEKPEIAAWRARYLRRLKENDELGINKKPVIYIDETWIHSHYTVNKCWQNEADAGVKKNEPRPTVDNSSCWRRKWFCQRYKFGI</sequence>
<dbReference type="PANTHER" id="PTHR33939">
    <property type="entry name" value="PROTEIN CBG22215"/>
    <property type="match status" value="1"/>
</dbReference>
<dbReference type="AlphaFoldDB" id="A0AAU9TZ10"/>
<reference evidence="1" key="1">
    <citation type="submission" date="2022-03" db="EMBL/GenBank/DDBJ databases">
        <authorList>
            <person name="Tunstrom K."/>
        </authorList>
    </citation>
    <scope>NUCLEOTIDE SEQUENCE</scope>
</reference>
<dbReference type="PANTHER" id="PTHR33939:SF1">
    <property type="entry name" value="DUF4371 DOMAIN-CONTAINING PROTEIN"/>
    <property type="match status" value="1"/>
</dbReference>
<name>A0AAU9TZ10_EUPED</name>
<organism evidence="1 2">
    <name type="scientific">Euphydryas editha</name>
    <name type="common">Edith's checkerspot</name>
    <dbReference type="NCBI Taxonomy" id="104508"/>
    <lineage>
        <taxon>Eukaryota</taxon>
        <taxon>Metazoa</taxon>
        <taxon>Ecdysozoa</taxon>
        <taxon>Arthropoda</taxon>
        <taxon>Hexapoda</taxon>
        <taxon>Insecta</taxon>
        <taxon>Pterygota</taxon>
        <taxon>Neoptera</taxon>
        <taxon>Endopterygota</taxon>
        <taxon>Lepidoptera</taxon>
        <taxon>Glossata</taxon>
        <taxon>Ditrysia</taxon>
        <taxon>Papilionoidea</taxon>
        <taxon>Nymphalidae</taxon>
        <taxon>Nymphalinae</taxon>
        <taxon>Euphydryas</taxon>
    </lineage>
</organism>
<keyword evidence="2" id="KW-1185">Reference proteome</keyword>
<dbReference type="EMBL" id="CAKOGL010000011">
    <property type="protein sequence ID" value="CAH2092203.1"/>
    <property type="molecule type" value="Genomic_DNA"/>
</dbReference>
<evidence type="ECO:0000313" key="2">
    <source>
        <dbReference type="Proteomes" id="UP001153954"/>
    </source>
</evidence>
<gene>
    <name evidence="1" type="ORF">EEDITHA_LOCUS7986</name>
</gene>
<evidence type="ECO:0000313" key="1">
    <source>
        <dbReference type="EMBL" id="CAH2092203.1"/>
    </source>
</evidence>
<protein>
    <recommendedName>
        <fullName evidence="3">Transposase</fullName>
    </recommendedName>
</protein>